<reference evidence="2 3" key="1">
    <citation type="journal article" date="2011" name="Proc. Natl. Acad. Sci. U.S.A.">
        <title>Evolutionary erosion of yeast sex chromosomes by mating-type switching accidents.</title>
        <authorList>
            <person name="Gordon J.L."/>
            <person name="Armisen D."/>
            <person name="Proux-Wera E."/>
            <person name="Oheigeartaigh S.S."/>
            <person name="Byrne K.P."/>
            <person name="Wolfe K.H."/>
        </authorList>
    </citation>
    <scope>NUCLEOTIDE SEQUENCE [LARGE SCALE GENOMIC DNA]</scope>
    <source>
        <strain evidence="3">ATCC 10662 / CBS 1146 / NBRC 0425 / NCYC 2629 / NRRL Y-866</strain>
    </source>
</reference>
<accession>G8ZM78</accession>
<dbReference type="eggNOG" id="ENOG502QVAT">
    <property type="taxonomic scope" value="Eukaryota"/>
</dbReference>
<feature type="compositionally biased region" description="Polar residues" evidence="1">
    <location>
        <begin position="576"/>
        <end position="589"/>
    </location>
</feature>
<dbReference type="RefSeq" id="XP_003678933.1">
    <property type="nucleotide sequence ID" value="XM_003678885.1"/>
</dbReference>
<evidence type="ECO:0000256" key="1">
    <source>
        <dbReference type="SAM" id="MobiDB-lite"/>
    </source>
</evidence>
<sequence>MQKSIKVDDYFDNDDNGLWSWYLSHIRSGDFEEFSRNKLKVTLLRRFLNSHFDSNRSHYGQNTKILFVSIPDKVHRDLSLLENFLRDYFHLEHLEHIEITKLTQSPVYNHENHYILIDKLNNFDDPTFLQFASTRWQQQLSNQQSNRLSDRQSGSIPNNDSSVEFNKKPCGTVTERSRAGSLSSFSANSGPSDLGSDTGGLQNIEVRSIQSESTAGQFNQIPINSINDQDDENESIVLDFSHSLLRKQMEEKKSQAQRIRQQEYSADTNQTITNLHTNDKDTNASDIYSPAISENVSINSYEDESMRDGSDSITAKDSYSGQPLALTTTHYKDDTQGSSDDSQEENISELSSVSRSMKSLGSQTSLGDNNDYENNSDSSDYSVVSILPSISISDARGHYRLVMQSSLLQDPETKEIYTAIRQSNNQPTVADVDDDWLLYDSQFSMNNLQMLTLQELLDMNRSFPKIIFYSMIVVSDEQQELLQWSNGMTQKEDTADASSSIPRADSYASMSRDPQQFYANMDDDDTSLSEQSGPMMYAPTRLQSNTSTAHRSIRTVNSIGDWAFVHKNETKRQGSHRGSTSQAGVSGVQFDSDNQNLQFLHPERVHSRNGLSKVSTMASLNPVERSKSTPLPVILISFSNLDGESKHWKDKITTFRRKKNHRQHEKGCIIM</sequence>
<organism evidence="2 3">
    <name type="scientific">Torulaspora delbrueckii</name>
    <name type="common">Yeast</name>
    <name type="synonym">Candida colliculosa</name>
    <dbReference type="NCBI Taxonomy" id="4950"/>
    <lineage>
        <taxon>Eukaryota</taxon>
        <taxon>Fungi</taxon>
        <taxon>Dikarya</taxon>
        <taxon>Ascomycota</taxon>
        <taxon>Saccharomycotina</taxon>
        <taxon>Saccharomycetes</taxon>
        <taxon>Saccharomycetales</taxon>
        <taxon>Saccharomycetaceae</taxon>
        <taxon>Torulaspora</taxon>
    </lineage>
</organism>
<gene>
    <name evidence="2" type="primary">TDEL0A03900</name>
    <name evidence="2" type="ORF">TDEL_0A03900</name>
</gene>
<dbReference type="AlphaFoldDB" id="G8ZM78"/>
<dbReference type="EMBL" id="HE616742">
    <property type="protein sequence ID" value="CCE89722.1"/>
    <property type="molecule type" value="Genomic_DNA"/>
</dbReference>
<feature type="compositionally biased region" description="Low complexity" evidence="1">
    <location>
        <begin position="368"/>
        <end position="378"/>
    </location>
</feature>
<dbReference type="KEGG" id="tdl:TDEL_0A03900"/>
<dbReference type="FunCoup" id="G8ZM78">
    <property type="interactions" value="166"/>
</dbReference>
<feature type="compositionally biased region" description="Polar residues" evidence="1">
    <location>
        <begin position="311"/>
        <end position="329"/>
    </location>
</feature>
<feature type="compositionally biased region" description="Polar residues" evidence="1">
    <location>
        <begin position="348"/>
        <end position="367"/>
    </location>
</feature>
<feature type="region of interest" description="Disordered" evidence="1">
    <location>
        <begin position="489"/>
        <end position="509"/>
    </location>
</feature>
<dbReference type="GO" id="GO:0006873">
    <property type="term" value="P:intracellular monoatomic ion homeostasis"/>
    <property type="evidence" value="ECO:0007669"/>
    <property type="project" value="EnsemblFungi"/>
</dbReference>
<evidence type="ECO:0000313" key="3">
    <source>
        <dbReference type="Proteomes" id="UP000005627"/>
    </source>
</evidence>
<name>G8ZM78_TORDE</name>
<evidence type="ECO:0008006" key="4">
    <source>
        <dbReference type="Google" id="ProtNLM"/>
    </source>
</evidence>
<feature type="compositionally biased region" description="Polar residues" evidence="1">
    <location>
        <begin position="151"/>
        <end position="164"/>
    </location>
</feature>
<dbReference type="InParanoid" id="G8ZM78"/>
<feature type="region of interest" description="Disordered" evidence="1">
    <location>
        <begin position="298"/>
        <end position="378"/>
    </location>
</feature>
<dbReference type="GeneID" id="11502772"/>
<feature type="compositionally biased region" description="Polar residues" evidence="1">
    <location>
        <begin position="180"/>
        <end position="191"/>
    </location>
</feature>
<evidence type="ECO:0000313" key="2">
    <source>
        <dbReference type="EMBL" id="CCE89722.1"/>
    </source>
</evidence>
<dbReference type="GO" id="GO:0005886">
    <property type="term" value="C:plasma membrane"/>
    <property type="evidence" value="ECO:0007669"/>
    <property type="project" value="EnsemblFungi"/>
</dbReference>
<feature type="region of interest" description="Disordered" evidence="1">
    <location>
        <begin position="140"/>
        <end position="200"/>
    </location>
</feature>
<dbReference type="OrthoDB" id="4070734at2759"/>
<proteinExistence type="predicted"/>
<protein>
    <recommendedName>
        <fullName evidence="4">Protein GIS4</fullName>
    </recommendedName>
</protein>
<dbReference type="HOGENOM" id="CLU_016359_0_0_1"/>
<dbReference type="GO" id="GO:0035556">
    <property type="term" value="P:intracellular signal transduction"/>
    <property type="evidence" value="ECO:0007669"/>
    <property type="project" value="EnsemblFungi"/>
</dbReference>
<keyword evidence="3" id="KW-1185">Reference proteome</keyword>
<feature type="region of interest" description="Disordered" evidence="1">
    <location>
        <begin position="570"/>
        <end position="589"/>
    </location>
</feature>
<dbReference type="Proteomes" id="UP000005627">
    <property type="component" value="Chromosome 1"/>
</dbReference>